<sequence>MITNEAYWVIIERRNELAIELSQVKKALETAKATKAMEQVVAQEKQVEFLTLMIEELRQLNYRIAKAEEAAKKEG</sequence>
<organism evidence="2 3">
    <name type="scientific">Microscilla marina ATCC 23134</name>
    <dbReference type="NCBI Taxonomy" id="313606"/>
    <lineage>
        <taxon>Bacteria</taxon>
        <taxon>Pseudomonadati</taxon>
        <taxon>Bacteroidota</taxon>
        <taxon>Cytophagia</taxon>
        <taxon>Cytophagales</taxon>
        <taxon>Microscillaceae</taxon>
        <taxon>Microscilla</taxon>
    </lineage>
</organism>
<gene>
    <name evidence="2" type="ORF">M23134_07431</name>
</gene>
<evidence type="ECO:0000313" key="3">
    <source>
        <dbReference type="Proteomes" id="UP000004095"/>
    </source>
</evidence>
<proteinExistence type="predicted"/>
<comment type="caution">
    <text evidence="2">The sequence shown here is derived from an EMBL/GenBank/DDBJ whole genome shotgun (WGS) entry which is preliminary data.</text>
</comment>
<dbReference type="RefSeq" id="WP_002694170.1">
    <property type="nucleotide sequence ID" value="NZ_AAWS01000004.1"/>
</dbReference>
<evidence type="ECO:0000256" key="1">
    <source>
        <dbReference type="SAM" id="Coils"/>
    </source>
</evidence>
<evidence type="ECO:0000313" key="2">
    <source>
        <dbReference type="EMBL" id="EAY31024.1"/>
    </source>
</evidence>
<dbReference type="AlphaFoldDB" id="A1ZES2"/>
<accession>A1ZES2</accession>
<feature type="coiled-coil region" evidence="1">
    <location>
        <begin position="14"/>
        <end position="70"/>
    </location>
</feature>
<keyword evidence="3" id="KW-1185">Reference proteome</keyword>
<reference evidence="2 3" key="1">
    <citation type="submission" date="2007-01" db="EMBL/GenBank/DDBJ databases">
        <authorList>
            <person name="Haygood M."/>
            <person name="Podell S."/>
            <person name="Anderson C."/>
            <person name="Hopkinson B."/>
            <person name="Roe K."/>
            <person name="Barbeau K."/>
            <person name="Gaasterland T."/>
            <person name="Ferriera S."/>
            <person name="Johnson J."/>
            <person name="Kravitz S."/>
            <person name="Beeson K."/>
            <person name="Sutton G."/>
            <person name="Rogers Y.-H."/>
            <person name="Friedman R."/>
            <person name="Frazier M."/>
            <person name="Venter J.C."/>
        </authorList>
    </citation>
    <scope>NUCLEOTIDE SEQUENCE [LARGE SCALE GENOMIC DNA]</scope>
    <source>
        <strain evidence="2 3">ATCC 23134</strain>
    </source>
</reference>
<dbReference type="EMBL" id="AAWS01000004">
    <property type="protein sequence ID" value="EAY31024.1"/>
    <property type="molecule type" value="Genomic_DNA"/>
</dbReference>
<name>A1ZES2_MICM2</name>
<dbReference type="Proteomes" id="UP000004095">
    <property type="component" value="Unassembled WGS sequence"/>
</dbReference>
<protein>
    <submittedName>
        <fullName evidence="2">Uncharacterized protein</fullName>
    </submittedName>
</protein>
<keyword evidence="1" id="KW-0175">Coiled coil</keyword>